<organism evidence="2 3">
    <name type="scientific">Weissella viridescens</name>
    <name type="common">Lactobacillus viridescens</name>
    <dbReference type="NCBI Taxonomy" id="1629"/>
    <lineage>
        <taxon>Bacteria</taxon>
        <taxon>Bacillati</taxon>
        <taxon>Bacillota</taxon>
        <taxon>Bacilli</taxon>
        <taxon>Lactobacillales</taxon>
        <taxon>Lactobacillaceae</taxon>
        <taxon>Weissella</taxon>
    </lineage>
</organism>
<dbReference type="Proteomes" id="UP000254621">
    <property type="component" value="Unassembled WGS sequence"/>
</dbReference>
<evidence type="ECO:0000256" key="1">
    <source>
        <dbReference type="SAM" id="Phobius"/>
    </source>
</evidence>
<sequence>MFKRFFNAKGEIDWSIVFVVLMLAIIGLASIYVAATHDATGINVKLMVAMQFIYYVLGVVVVIFIMQFDSEQLWRLAPISLVLGSS</sequence>
<evidence type="ECO:0008006" key="4">
    <source>
        <dbReference type="Google" id="ProtNLM"/>
    </source>
</evidence>
<keyword evidence="1" id="KW-0812">Transmembrane</keyword>
<feature type="transmembrane region" description="Helical" evidence="1">
    <location>
        <begin position="12"/>
        <end position="34"/>
    </location>
</feature>
<dbReference type="EMBL" id="UHIV01000005">
    <property type="protein sequence ID" value="SUP61043.1"/>
    <property type="molecule type" value="Genomic_DNA"/>
</dbReference>
<name>A0A380P770_WEIVI</name>
<accession>A0A380P770</accession>
<gene>
    <name evidence="2" type="ORF">NCTC13645_02166</name>
</gene>
<evidence type="ECO:0000313" key="3">
    <source>
        <dbReference type="Proteomes" id="UP000254621"/>
    </source>
</evidence>
<proteinExistence type="predicted"/>
<dbReference type="AlphaFoldDB" id="A0A380P770"/>
<evidence type="ECO:0000313" key="2">
    <source>
        <dbReference type="EMBL" id="SUP61043.1"/>
    </source>
</evidence>
<protein>
    <recommendedName>
        <fullName evidence="4">Rod shape-determining protein RodA</fullName>
    </recommendedName>
</protein>
<keyword evidence="1" id="KW-1133">Transmembrane helix</keyword>
<reference evidence="2 3" key="1">
    <citation type="submission" date="2018-06" db="EMBL/GenBank/DDBJ databases">
        <authorList>
            <consortium name="Pathogen Informatics"/>
            <person name="Doyle S."/>
        </authorList>
    </citation>
    <scope>NUCLEOTIDE SEQUENCE [LARGE SCALE GENOMIC DNA]</scope>
    <source>
        <strain evidence="2 3">NCTC13645</strain>
    </source>
</reference>
<feature type="transmembrane region" description="Helical" evidence="1">
    <location>
        <begin position="46"/>
        <end position="66"/>
    </location>
</feature>
<keyword evidence="1" id="KW-0472">Membrane</keyword>